<dbReference type="GO" id="GO:0019265">
    <property type="term" value="P:glycine biosynthetic process, by transamination of glyoxylate"/>
    <property type="evidence" value="ECO:0007669"/>
    <property type="project" value="TreeGrafter"/>
</dbReference>
<dbReference type="RefSeq" id="WP_165002969.1">
    <property type="nucleotide sequence ID" value="NZ_CP064955.1"/>
</dbReference>
<dbReference type="GO" id="GO:0008453">
    <property type="term" value="F:alanine-glyoxylate transaminase activity"/>
    <property type="evidence" value="ECO:0007669"/>
    <property type="project" value="TreeGrafter"/>
</dbReference>
<accession>A0A7T0KN00</accession>
<dbReference type="PANTHER" id="PTHR21152:SF40">
    <property type="entry name" value="ALANINE--GLYOXYLATE AMINOTRANSFERASE"/>
    <property type="match status" value="1"/>
</dbReference>
<keyword evidence="4" id="KW-1185">Reference proteome</keyword>
<evidence type="ECO:0000313" key="3">
    <source>
        <dbReference type="EMBL" id="QPK83351.1"/>
    </source>
</evidence>
<dbReference type="SUPFAM" id="SSF53383">
    <property type="entry name" value="PLP-dependent transferases"/>
    <property type="match status" value="1"/>
</dbReference>
<protein>
    <submittedName>
        <fullName evidence="3">Alanine--glyoxylate aminotransferase family protein</fullName>
    </submittedName>
</protein>
<evidence type="ECO:0000256" key="2">
    <source>
        <dbReference type="ARBA" id="ARBA00022898"/>
    </source>
</evidence>
<gene>
    <name evidence="3" type="ORF">G7Y29_00495</name>
</gene>
<dbReference type="KEGG" id="cqn:G7Y29_00495"/>
<dbReference type="Gene3D" id="3.40.640.10">
    <property type="entry name" value="Type I PLP-dependent aspartate aminotransferase-like (Major domain)"/>
    <property type="match status" value="1"/>
</dbReference>
<keyword evidence="2" id="KW-0663">Pyridoxal phosphate</keyword>
<keyword evidence="3" id="KW-0808">Transferase</keyword>
<keyword evidence="3" id="KW-0032">Aminotransferase</keyword>
<name>A0A7T0KN00_9CORY</name>
<dbReference type="GO" id="GO:0004760">
    <property type="term" value="F:L-serine-pyruvate transaminase activity"/>
    <property type="evidence" value="ECO:0007669"/>
    <property type="project" value="TreeGrafter"/>
</dbReference>
<dbReference type="EMBL" id="CP064955">
    <property type="protein sequence ID" value="QPK83351.1"/>
    <property type="molecule type" value="Genomic_DNA"/>
</dbReference>
<dbReference type="InterPro" id="IPR015422">
    <property type="entry name" value="PyrdxlP-dep_Trfase_small"/>
</dbReference>
<organism evidence="3 4">
    <name type="scientific">Corynebacterium qintianiae</name>
    <dbReference type="NCBI Taxonomy" id="2709392"/>
    <lineage>
        <taxon>Bacteria</taxon>
        <taxon>Bacillati</taxon>
        <taxon>Actinomycetota</taxon>
        <taxon>Actinomycetes</taxon>
        <taxon>Mycobacteriales</taxon>
        <taxon>Corynebacteriaceae</taxon>
        <taxon>Corynebacterium</taxon>
    </lineage>
</organism>
<dbReference type="PANTHER" id="PTHR21152">
    <property type="entry name" value="AMINOTRANSFERASE CLASS V"/>
    <property type="match status" value="1"/>
</dbReference>
<sequence>MTQLPRTDIDPDGLLEYSVVFTDRSLNHMSRKFITATQELLGILTETYNADTAVLIPGGGTAAMEAVARQLFTGKKVLIIRQGNFTFRWTQIIEKGAITDQVKVLNAVPTDDTDTPSYAPPAIEDVRAAIAEFGPDVVVTAHTETASGTTLGPEYTAALGEAAQAAGALFVLDCIAAGADFTDMRASRVDVLISAPQKSWSGSPATGYVMLGDRAREEVLATESTSFTLDLKKWLELFEGYRDGAAAYHSTLPTDTIVRNLEVMKESLAVGLDVLAQRQVELGRAVREAASARGYKSVAAEGYESNGVVVLYADSPELQNGAVLKPHGVQIAAGVPLRIGEAEGFATFRIGLFGLDKWEDPQAAAQRLIDALDAARSK</sequence>
<evidence type="ECO:0000256" key="1">
    <source>
        <dbReference type="ARBA" id="ARBA00001933"/>
    </source>
</evidence>
<dbReference type="AlphaFoldDB" id="A0A7T0KN00"/>
<evidence type="ECO:0000313" key="4">
    <source>
        <dbReference type="Proteomes" id="UP000594586"/>
    </source>
</evidence>
<dbReference type="InterPro" id="IPR015421">
    <property type="entry name" value="PyrdxlP-dep_Trfase_major"/>
</dbReference>
<reference evidence="3 4" key="1">
    <citation type="submission" date="2020-11" db="EMBL/GenBank/DDBJ databases">
        <title>Corynebacterium sp. MC1420.</title>
        <authorList>
            <person name="Zhou J."/>
        </authorList>
    </citation>
    <scope>NUCLEOTIDE SEQUENCE [LARGE SCALE GENOMIC DNA]</scope>
    <source>
        <strain evidence="3 4">MC1420</strain>
    </source>
</reference>
<dbReference type="InterPro" id="IPR015424">
    <property type="entry name" value="PyrdxlP-dep_Trfase"/>
</dbReference>
<comment type="cofactor">
    <cofactor evidence="1">
        <name>pyridoxal 5'-phosphate</name>
        <dbReference type="ChEBI" id="CHEBI:597326"/>
    </cofactor>
</comment>
<dbReference type="Gene3D" id="3.90.1150.10">
    <property type="entry name" value="Aspartate Aminotransferase, domain 1"/>
    <property type="match status" value="1"/>
</dbReference>
<dbReference type="Proteomes" id="UP000594586">
    <property type="component" value="Chromosome"/>
</dbReference>
<proteinExistence type="predicted"/>